<dbReference type="PANTHER" id="PTHR33164">
    <property type="entry name" value="TRANSCRIPTIONAL REGULATOR, MARR FAMILY"/>
    <property type="match status" value="1"/>
</dbReference>
<proteinExistence type="predicted"/>
<dbReference type="Pfam" id="PF01047">
    <property type="entry name" value="MarR"/>
    <property type="match status" value="1"/>
</dbReference>
<dbReference type="PANTHER" id="PTHR33164:SF106">
    <property type="entry name" value="TRANSCRIPTIONAL REGULATORY PROTEIN"/>
    <property type="match status" value="1"/>
</dbReference>
<name>A0ABX8BMU8_9ACTN</name>
<gene>
    <name evidence="2" type="ORF">KGD84_03225</name>
</gene>
<dbReference type="InterPro" id="IPR039422">
    <property type="entry name" value="MarR/SlyA-like"/>
</dbReference>
<dbReference type="Gene3D" id="1.10.10.10">
    <property type="entry name" value="Winged helix-like DNA-binding domain superfamily/Winged helix DNA-binding domain"/>
    <property type="match status" value="1"/>
</dbReference>
<evidence type="ECO:0000313" key="2">
    <source>
        <dbReference type="EMBL" id="QUX23411.1"/>
    </source>
</evidence>
<protein>
    <submittedName>
        <fullName evidence="2">MarR family transcriptional regulator</fullName>
    </submittedName>
</protein>
<feature type="domain" description="HTH marR-type" evidence="1">
    <location>
        <begin position="1"/>
        <end position="142"/>
    </location>
</feature>
<dbReference type="EMBL" id="CP074133">
    <property type="protein sequence ID" value="QUX23411.1"/>
    <property type="molecule type" value="Genomic_DNA"/>
</dbReference>
<evidence type="ECO:0000259" key="1">
    <source>
        <dbReference type="PROSITE" id="PS50995"/>
    </source>
</evidence>
<dbReference type="InterPro" id="IPR036388">
    <property type="entry name" value="WH-like_DNA-bd_sf"/>
</dbReference>
<dbReference type="InterPro" id="IPR000835">
    <property type="entry name" value="HTH_MarR-typ"/>
</dbReference>
<dbReference type="PROSITE" id="PS50995">
    <property type="entry name" value="HTH_MARR_2"/>
    <property type="match status" value="1"/>
</dbReference>
<dbReference type="SMART" id="SM00347">
    <property type="entry name" value="HTH_MARR"/>
    <property type="match status" value="1"/>
</dbReference>
<dbReference type="Proteomes" id="UP000676079">
    <property type="component" value="Chromosome"/>
</dbReference>
<sequence length="151" mass="15879">MTAAPQEPAGDRAGWDLSTAVVLFHDALGARLGVGATDHKALGLVRRDGPMTLSAIAAGLGVVAGAATAVVDRLEAAGLVERFRDPGDRRRVLVRPLSGAAPAERDAYARLGRETAAFMAGLGEDERHAVLDYIALTRRLLEEETARLRGA</sequence>
<dbReference type="SUPFAM" id="SSF46785">
    <property type="entry name" value="Winged helix' DNA-binding domain"/>
    <property type="match status" value="1"/>
</dbReference>
<keyword evidence="3" id="KW-1185">Reference proteome</keyword>
<reference evidence="2 3" key="1">
    <citation type="submission" date="2021-05" db="EMBL/GenBank/DDBJ databases">
        <title>Direct Submission.</title>
        <authorList>
            <person name="Li K."/>
            <person name="Gao J."/>
        </authorList>
    </citation>
    <scope>NUCLEOTIDE SEQUENCE [LARGE SCALE GENOMIC DNA]</scope>
    <source>
        <strain evidence="2 3">Mg02</strain>
    </source>
</reference>
<dbReference type="InterPro" id="IPR036390">
    <property type="entry name" value="WH_DNA-bd_sf"/>
</dbReference>
<dbReference type="RefSeq" id="WP_220564632.1">
    <property type="nucleotide sequence ID" value="NZ_CP074133.1"/>
</dbReference>
<organism evidence="2 3">
    <name type="scientific">Nocardiopsis changdeensis</name>
    <dbReference type="NCBI Taxonomy" id="2831969"/>
    <lineage>
        <taxon>Bacteria</taxon>
        <taxon>Bacillati</taxon>
        <taxon>Actinomycetota</taxon>
        <taxon>Actinomycetes</taxon>
        <taxon>Streptosporangiales</taxon>
        <taxon>Nocardiopsidaceae</taxon>
        <taxon>Nocardiopsis</taxon>
    </lineage>
</organism>
<accession>A0ABX8BMU8</accession>
<evidence type="ECO:0000313" key="3">
    <source>
        <dbReference type="Proteomes" id="UP000676079"/>
    </source>
</evidence>